<sequence>MTQSGSATQRATVCLALVLVVSLSGCAGLTGPAEPQPALPGPDAAEERAASLETISATVRTVQYTDEGTVTTVSRVKHRVDPPGYRSRTRSVTSNTSDRVFATEGHLTISNATTSILYRPDEETVSYIVDPDRETESPSLDMLAAARENETIPQPTPGIPALPRAPQGDDAEGNGSTSYRDQLVRVRYNGTETVDGRRTYRLEVDPVSQNASLKDQTLWLDVEHLYPLKRHVEFVAYGDRYEYHTTYRNVTFNAEFSPGTFRLDRDRLPADVEETWFRSYATRDALAENVSMPVPDPFVPEGYELDRTSHRSGDEPTAVSLVYEREGDERSLRVSVDDDERFVSTDGEAVEVGPHTARLNRHDGINRIDWRADGYAYAVQGPVDNETLVRIARSVAATS</sequence>
<keyword evidence="3" id="KW-1185">Reference proteome</keyword>
<protein>
    <recommendedName>
        <fullName evidence="4">DUF4367 domain-containing protein</fullName>
    </recommendedName>
</protein>
<dbReference type="KEGG" id="srub:C2R22_07205"/>
<dbReference type="PANTHER" id="PTHR37507">
    <property type="entry name" value="SPORULATION PROTEIN YDCC"/>
    <property type="match status" value="1"/>
</dbReference>
<evidence type="ECO:0008006" key="4">
    <source>
        <dbReference type="Google" id="ProtNLM"/>
    </source>
</evidence>
<dbReference type="Gene3D" id="2.50.20.10">
    <property type="entry name" value="Lipoprotein localisation LolA/LolB/LppX"/>
    <property type="match status" value="1"/>
</dbReference>
<dbReference type="RefSeq" id="WP_103425155.1">
    <property type="nucleotide sequence ID" value="NZ_CP026309.1"/>
</dbReference>
<dbReference type="EMBL" id="CP026309">
    <property type="protein sequence ID" value="AUV81467.1"/>
    <property type="molecule type" value="Genomic_DNA"/>
</dbReference>
<gene>
    <name evidence="2" type="ORF">C2R22_07205</name>
</gene>
<name>A0A2I8VHQ6_9EURY</name>
<organism evidence="2 3">
    <name type="scientific">Salinigranum rubrum</name>
    <dbReference type="NCBI Taxonomy" id="755307"/>
    <lineage>
        <taxon>Archaea</taxon>
        <taxon>Methanobacteriati</taxon>
        <taxon>Methanobacteriota</taxon>
        <taxon>Stenosarchaea group</taxon>
        <taxon>Halobacteria</taxon>
        <taxon>Halobacteriales</taxon>
        <taxon>Haloferacaceae</taxon>
        <taxon>Salinigranum</taxon>
    </lineage>
</organism>
<dbReference type="PANTHER" id="PTHR37507:SF2">
    <property type="entry name" value="SPORULATION PROTEIN YDCC"/>
    <property type="match status" value="1"/>
</dbReference>
<dbReference type="Proteomes" id="UP000236584">
    <property type="component" value="Chromosome"/>
</dbReference>
<dbReference type="AlphaFoldDB" id="A0A2I8VHQ6"/>
<dbReference type="InterPro" id="IPR052944">
    <property type="entry name" value="Sporulation_related"/>
</dbReference>
<dbReference type="OrthoDB" id="137725at2157"/>
<accession>A0A2I8VHQ6</accession>
<dbReference type="GeneID" id="35591865"/>
<reference evidence="2 3" key="1">
    <citation type="submission" date="2018-01" db="EMBL/GenBank/DDBJ databases">
        <title>Complete genome sequence of Salinigranum rubrum GX10T, an extremely halophilic archaeon isolated from a marine solar saltern.</title>
        <authorList>
            <person name="Han S."/>
        </authorList>
    </citation>
    <scope>NUCLEOTIDE SEQUENCE [LARGE SCALE GENOMIC DNA]</scope>
    <source>
        <strain evidence="2 3">GX10</strain>
    </source>
</reference>
<proteinExistence type="predicted"/>
<evidence type="ECO:0000313" key="3">
    <source>
        <dbReference type="Proteomes" id="UP000236584"/>
    </source>
</evidence>
<evidence type="ECO:0000313" key="2">
    <source>
        <dbReference type="EMBL" id="AUV81467.1"/>
    </source>
</evidence>
<feature type="region of interest" description="Disordered" evidence="1">
    <location>
        <begin position="150"/>
        <end position="177"/>
    </location>
</feature>
<evidence type="ECO:0000256" key="1">
    <source>
        <dbReference type="SAM" id="MobiDB-lite"/>
    </source>
</evidence>